<organism evidence="2 3">
    <name type="scientific">Humisphaera borealis</name>
    <dbReference type="NCBI Taxonomy" id="2807512"/>
    <lineage>
        <taxon>Bacteria</taxon>
        <taxon>Pseudomonadati</taxon>
        <taxon>Planctomycetota</taxon>
        <taxon>Phycisphaerae</taxon>
        <taxon>Tepidisphaerales</taxon>
        <taxon>Tepidisphaeraceae</taxon>
        <taxon>Humisphaera</taxon>
    </lineage>
</organism>
<dbReference type="RefSeq" id="WP_206291360.1">
    <property type="nucleotide sequence ID" value="NZ_CP063458.1"/>
</dbReference>
<evidence type="ECO:0000313" key="2">
    <source>
        <dbReference type="EMBL" id="QOV88381.1"/>
    </source>
</evidence>
<dbReference type="Proteomes" id="UP000593765">
    <property type="component" value="Chromosome"/>
</dbReference>
<sequence length="211" mass="22896">MSGHDPFANLYDDSEARTRAADWAFDALRQGWSPETVEAQLIANGWSADDAALFAENARKQTRHMRGVVTRSDVADAVQTSVRNRDSTLFNAGYIGPPQGFIDEPAPATAAPDKVVSYASPPDKREAKRLRAARLRAMLTILGGAGLAALGVLVGAAQLRSREVLTTRDFVLPGIMLIGGFLLAYIGYTEYRAPARLVGKIDRGLLDRPER</sequence>
<gene>
    <name evidence="2" type="ORF">IPV69_19310</name>
</gene>
<evidence type="ECO:0000313" key="3">
    <source>
        <dbReference type="Proteomes" id="UP000593765"/>
    </source>
</evidence>
<keyword evidence="1" id="KW-1133">Transmembrane helix</keyword>
<protein>
    <submittedName>
        <fullName evidence="2">Uncharacterized protein</fullName>
    </submittedName>
</protein>
<dbReference type="AlphaFoldDB" id="A0A7M2WUA8"/>
<proteinExistence type="predicted"/>
<feature type="transmembrane region" description="Helical" evidence="1">
    <location>
        <begin position="170"/>
        <end position="188"/>
    </location>
</feature>
<keyword evidence="1" id="KW-0472">Membrane</keyword>
<evidence type="ECO:0000256" key="1">
    <source>
        <dbReference type="SAM" id="Phobius"/>
    </source>
</evidence>
<keyword evidence="3" id="KW-1185">Reference proteome</keyword>
<reference evidence="2 3" key="1">
    <citation type="submission" date="2020-10" db="EMBL/GenBank/DDBJ databases">
        <title>Wide distribution of Phycisphaera-like planctomycetes from WD2101 soil group in peatlands and genome analysis of the first cultivated representative.</title>
        <authorList>
            <person name="Dedysh S.N."/>
            <person name="Beletsky A.V."/>
            <person name="Ivanova A."/>
            <person name="Kulichevskaya I.S."/>
            <person name="Suzina N.E."/>
            <person name="Philippov D.A."/>
            <person name="Rakitin A.L."/>
            <person name="Mardanov A.V."/>
            <person name="Ravin N.V."/>
        </authorList>
    </citation>
    <scope>NUCLEOTIDE SEQUENCE [LARGE SCALE GENOMIC DNA]</scope>
    <source>
        <strain evidence="2 3">M1803</strain>
    </source>
</reference>
<keyword evidence="1" id="KW-0812">Transmembrane</keyword>
<dbReference type="EMBL" id="CP063458">
    <property type="protein sequence ID" value="QOV88381.1"/>
    <property type="molecule type" value="Genomic_DNA"/>
</dbReference>
<name>A0A7M2WUA8_9BACT</name>
<dbReference type="KEGG" id="hbs:IPV69_19310"/>
<feature type="transmembrane region" description="Helical" evidence="1">
    <location>
        <begin position="135"/>
        <end position="158"/>
    </location>
</feature>
<accession>A0A7M2WUA8</accession>